<evidence type="ECO:0000256" key="1">
    <source>
        <dbReference type="SAM" id="MobiDB-lite"/>
    </source>
</evidence>
<dbReference type="PaxDb" id="3218-PP1S9_478V6.1"/>
<dbReference type="Gramene" id="Pp3c20_9540V3.2">
    <property type="protein sequence ID" value="PAC:32947959.CDS.1"/>
    <property type="gene ID" value="Pp3c20_9540"/>
</dbReference>
<dbReference type="EMBL" id="ABEU02000020">
    <property type="protein sequence ID" value="PNR33011.1"/>
    <property type="molecule type" value="Genomic_DNA"/>
</dbReference>
<feature type="region of interest" description="Disordered" evidence="1">
    <location>
        <begin position="672"/>
        <end position="694"/>
    </location>
</feature>
<organism evidence="2">
    <name type="scientific">Physcomitrium patens</name>
    <name type="common">Spreading-leaved earth moss</name>
    <name type="synonym">Physcomitrella patens</name>
    <dbReference type="NCBI Taxonomy" id="3218"/>
    <lineage>
        <taxon>Eukaryota</taxon>
        <taxon>Viridiplantae</taxon>
        <taxon>Streptophyta</taxon>
        <taxon>Embryophyta</taxon>
        <taxon>Bryophyta</taxon>
        <taxon>Bryophytina</taxon>
        <taxon>Bryopsida</taxon>
        <taxon>Funariidae</taxon>
        <taxon>Funariales</taxon>
        <taxon>Funariaceae</taxon>
        <taxon>Physcomitrium</taxon>
    </lineage>
</organism>
<dbReference type="Proteomes" id="UP000006727">
    <property type="component" value="Chromosome 20"/>
</dbReference>
<feature type="region of interest" description="Disordered" evidence="1">
    <location>
        <begin position="1"/>
        <end position="42"/>
    </location>
</feature>
<dbReference type="Gramene" id="Pp3c20_9540V3.1">
    <property type="protein sequence ID" value="PAC:32947958.CDS.1"/>
    <property type="gene ID" value="Pp3c20_9540"/>
</dbReference>
<proteinExistence type="predicted"/>
<dbReference type="EnsemblPlants" id="Pp3c20_9540V3.2">
    <property type="protein sequence ID" value="PAC:32947959.CDS.1"/>
    <property type="gene ID" value="Pp3c20_9540"/>
</dbReference>
<dbReference type="InParanoid" id="A0A2K1IUQ3"/>
<feature type="compositionally biased region" description="Acidic residues" evidence="1">
    <location>
        <begin position="683"/>
        <end position="694"/>
    </location>
</feature>
<evidence type="ECO:0000313" key="4">
    <source>
        <dbReference type="Proteomes" id="UP000006727"/>
    </source>
</evidence>
<keyword evidence="4" id="KW-1185">Reference proteome</keyword>
<evidence type="ECO:0000313" key="2">
    <source>
        <dbReference type="EMBL" id="PNR33011.1"/>
    </source>
</evidence>
<reference evidence="3" key="3">
    <citation type="submission" date="2020-12" db="UniProtKB">
        <authorList>
            <consortium name="EnsemblPlants"/>
        </authorList>
    </citation>
    <scope>IDENTIFICATION</scope>
</reference>
<protein>
    <submittedName>
        <fullName evidence="2 3">Uncharacterized protein</fullName>
    </submittedName>
</protein>
<gene>
    <name evidence="2" type="ORF">PHYPA_024954</name>
</gene>
<reference evidence="2 4" key="2">
    <citation type="journal article" date="2018" name="Plant J.">
        <title>The Physcomitrella patens chromosome-scale assembly reveals moss genome structure and evolution.</title>
        <authorList>
            <person name="Lang D."/>
            <person name="Ullrich K.K."/>
            <person name="Murat F."/>
            <person name="Fuchs J."/>
            <person name="Jenkins J."/>
            <person name="Haas F.B."/>
            <person name="Piednoel M."/>
            <person name="Gundlach H."/>
            <person name="Van Bel M."/>
            <person name="Meyberg R."/>
            <person name="Vives C."/>
            <person name="Morata J."/>
            <person name="Symeonidi A."/>
            <person name="Hiss M."/>
            <person name="Muchero W."/>
            <person name="Kamisugi Y."/>
            <person name="Saleh O."/>
            <person name="Blanc G."/>
            <person name="Decker E.L."/>
            <person name="van Gessel N."/>
            <person name="Grimwood J."/>
            <person name="Hayes R.D."/>
            <person name="Graham S.W."/>
            <person name="Gunter L.E."/>
            <person name="McDaniel S.F."/>
            <person name="Hoernstein S.N.W."/>
            <person name="Larsson A."/>
            <person name="Li F.W."/>
            <person name="Perroud P.F."/>
            <person name="Phillips J."/>
            <person name="Ranjan P."/>
            <person name="Rokshar D.S."/>
            <person name="Rothfels C.J."/>
            <person name="Schneider L."/>
            <person name="Shu S."/>
            <person name="Stevenson D.W."/>
            <person name="Thummler F."/>
            <person name="Tillich M."/>
            <person name="Villarreal Aguilar J.C."/>
            <person name="Widiez T."/>
            <person name="Wong G.K."/>
            <person name="Wymore A."/>
            <person name="Zhang Y."/>
            <person name="Zimmer A.D."/>
            <person name="Quatrano R.S."/>
            <person name="Mayer K.F.X."/>
            <person name="Goodstein D."/>
            <person name="Casacuberta J.M."/>
            <person name="Vandepoele K."/>
            <person name="Reski R."/>
            <person name="Cuming A.C."/>
            <person name="Tuskan G.A."/>
            <person name="Maumus F."/>
            <person name="Salse J."/>
            <person name="Schmutz J."/>
            <person name="Rensing S.A."/>
        </authorList>
    </citation>
    <scope>NUCLEOTIDE SEQUENCE [LARGE SCALE GENOMIC DNA]</scope>
    <source>
        <strain evidence="3 4">cv. Gransden 2004</strain>
    </source>
</reference>
<dbReference type="AlphaFoldDB" id="A0A2K1IUQ3"/>
<accession>A0A2K1IUQ3</accession>
<reference evidence="2 4" key="1">
    <citation type="journal article" date="2008" name="Science">
        <title>The Physcomitrella genome reveals evolutionary insights into the conquest of land by plants.</title>
        <authorList>
            <person name="Rensing S."/>
            <person name="Lang D."/>
            <person name="Zimmer A."/>
            <person name="Terry A."/>
            <person name="Salamov A."/>
            <person name="Shapiro H."/>
            <person name="Nishiyama T."/>
            <person name="Perroud P.-F."/>
            <person name="Lindquist E."/>
            <person name="Kamisugi Y."/>
            <person name="Tanahashi T."/>
            <person name="Sakakibara K."/>
            <person name="Fujita T."/>
            <person name="Oishi K."/>
            <person name="Shin-I T."/>
            <person name="Kuroki Y."/>
            <person name="Toyoda A."/>
            <person name="Suzuki Y."/>
            <person name="Hashimoto A."/>
            <person name="Yamaguchi K."/>
            <person name="Sugano A."/>
            <person name="Kohara Y."/>
            <person name="Fujiyama A."/>
            <person name="Anterola A."/>
            <person name="Aoki S."/>
            <person name="Ashton N."/>
            <person name="Barbazuk W.B."/>
            <person name="Barker E."/>
            <person name="Bennetzen J."/>
            <person name="Bezanilla M."/>
            <person name="Blankenship R."/>
            <person name="Cho S.H."/>
            <person name="Dutcher S."/>
            <person name="Estelle M."/>
            <person name="Fawcett J.A."/>
            <person name="Gundlach H."/>
            <person name="Hanada K."/>
            <person name="Heyl A."/>
            <person name="Hicks K.A."/>
            <person name="Hugh J."/>
            <person name="Lohr M."/>
            <person name="Mayer K."/>
            <person name="Melkozernov A."/>
            <person name="Murata T."/>
            <person name="Nelson D."/>
            <person name="Pils B."/>
            <person name="Prigge M."/>
            <person name="Reiss B."/>
            <person name="Renner T."/>
            <person name="Rombauts S."/>
            <person name="Rushton P."/>
            <person name="Sanderfoot A."/>
            <person name="Schween G."/>
            <person name="Shiu S.-H."/>
            <person name="Stueber K."/>
            <person name="Theodoulou F.L."/>
            <person name="Tu H."/>
            <person name="Van de Peer Y."/>
            <person name="Verrier P.J."/>
            <person name="Waters E."/>
            <person name="Wood A."/>
            <person name="Yang L."/>
            <person name="Cove D."/>
            <person name="Cuming A."/>
            <person name="Hasebe M."/>
            <person name="Lucas S."/>
            <person name="Mishler D.B."/>
            <person name="Reski R."/>
            <person name="Grigoriev I."/>
            <person name="Quatrano R.S."/>
            <person name="Boore J.L."/>
        </authorList>
    </citation>
    <scope>NUCLEOTIDE SEQUENCE [LARGE SCALE GENOMIC DNA]</scope>
    <source>
        <strain evidence="3 4">cv. Gransden 2004</strain>
    </source>
</reference>
<dbReference type="EnsemblPlants" id="Pp3c20_9540V3.1">
    <property type="protein sequence ID" value="PAC:32947958.CDS.1"/>
    <property type="gene ID" value="Pp3c20_9540"/>
</dbReference>
<sequence length="694" mass="78158">MAEEKVGEAGKQEETAVERQPWSEYDFFERKSEEEEGEGGGHWKQYTPHQLGFIFTQGPPELLDRAWRRLDRGVALSVDSLHGDALQHWNPSQLRNPVTRQYHSFSPALVDTQSGLFQVLAYFPPLHNRKRTPGCWFTMPSLQFLPLGIHSVIGGDAGLLVCDGGMVWTGVLDHDGEPSPLTSRCPLVLGGRSVPIKPKDWSRGSYLGGQSSLLICNPVTQEFMYLPPFVRTMSLNAKAACIRFVGFAELEPPPLPPSPSPPPPEPSEEKLDAPLARHLDVGVEAVVQRASRRGTILEKQLLRKMSIPGNAAAMGRRTSRQANLDHELKELGAGVALHPSSQQSLSVHSSDTVQVPVVGEEIMEGPFQRLWRLYFECFGRVPEITPPPTRHYVVVVMGCKQERKFDEYQENQLVCCVYKSKEQGRWSYTRPIPCPAKTMPDDVGRTSLAMVTSLANEEWMAVCFGALALGNIKEVMDNEDRKYRVPRKNDKTCVDLSENPAIFFVSVVPEDNVAIVFPFTPAGYTEKELACPVVLQPFGVKSPEIVVAITRKPYWADRLIIFQIEFTHNPITENPVPTGRFLWISETPPCVYHHLFFTEKHANKPFESSAGNGMICIKSTDGQRLGLYDMYTARWWIEDFHQFRPCRRKEKPFHLMDVSSWEPNFRQRVQYASKDTDGRTDPEPADVDGAEATL</sequence>
<evidence type="ECO:0000313" key="3">
    <source>
        <dbReference type="EnsemblPlants" id="PAC:32947958.CDS.1"/>
    </source>
</evidence>
<feature type="compositionally biased region" description="Basic and acidic residues" evidence="1">
    <location>
        <begin position="1"/>
        <end position="17"/>
    </location>
</feature>
<name>A0A2K1IUQ3_PHYPA</name>